<evidence type="ECO:0000313" key="1">
    <source>
        <dbReference type="EMBL" id="AWT55584.1"/>
    </source>
</evidence>
<dbReference type="Pfam" id="PF12686">
    <property type="entry name" value="DUF3800"/>
    <property type="match status" value="1"/>
</dbReference>
<organism evidence="1 2">
    <name type="scientific">Mycolicibacterium smegmatis (strain MKD8)</name>
    <name type="common">Mycobacterium smegmatis</name>
    <dbReference type="NCBI Taxonomy" id="1214915"/>
    <lineage>
        <taxon>Bacteria</taxon>
        <taxon>Bacillati</taxon>
        <taxon>Actinomycetota</taxon>
        <taxon>Actinomycetes</taxon>
        <taxon>Mycobacteriales</taxon>
        <taxon>Mycobacteriaceae</taxon>
        <taxon>Mycolicibacterium</taxon>
    </lineage>
</organism>
<name>A0A2U9PV15_MYCSE</name>
<reference evidence="2" key="2">
    <citation type="submission" date="2018-03" db="EMBL/GenBank/DDBJ databases">
        <authorList>
            <person name="Derbyshire K."/>
            <person name="Gray T.A."/>
            <person name="Champion M."/>
        </authorList>
    </citation>
    <scope>NUCLEOTIDE SEQUENCE [LARGE SCALE GENOMIC DNA]</scope>
    <source>
        <strain evidence="2">MKD8</strain>
    </source>
</reference>
<dbReference type="RefSeq" id="WP_003896119.1">
    <property type="nucleotide sequence ID" value="NZ_CP027541.1"/>
</dbReference>
<dbReference type="EMBL" id="CP027541">
    <property type="protein sequence ID" value="AWT55584.1"/>
    <property type="molecule type" value="Genomic_DNA"/>
</dbReference>
<evidence type="ECO:0008006" key="3">
    <source>
        <dbReference type="Google" id="ProtNLM"/>
    </source>
</evidence>
<dbReference type="Proteomes" id="UP000011200">
    <property type="component" value="Chromosome"/>
</dbReference>
<evidence type="ECO:0000313" key="2">
    <source>
        <dbReference type="Proteomes" id="UP000011200"/>
    </source>
</evidence>
<gene>
    <name evidence="1" type="ORF">D806_046250</name>
</gene>
<dbReference type="InterPro" id="IPR024524">
    <property type="entry name" value="DUF3800"/>
</dbReference>
<dbReference type="AlphaFoldDB" id="A0A2U9PV15"/>
<sequence>MLLAYIDEIGETGAFVSRDHPKYKTSPAFGYAGFVIPAANARRFGAAFTENKRTLFKTEIGESDPARFERKGADLFRPTTLEQFPQQVRVFNSLVGQLRSLDGALFYYADEKPTGTPKQTSLDTDARETAAMREALNRLARHAQRKNDTNILVMIDQINEKTRIERLQQMYGHILGRAADFQEMKLIVEPPMHVDSKLSCNIQFADWVAACITRAIDYQLIAASRYRWITDDSATKSLRGAFTHESKLHFWHRSLEDLHHSQIFNRNRPVHPVANGHLLGQDHFERLERIRQIKAAAERARGRDDQPCPGQP</sequence>
<proteinExistence type="predicted"/>
<accession>A0A2U9PV15</accession>
<reference evidence="1 2" key="1">
    <citation type="journal article" date="2013" name="Genome Announc.">
        <title>Draft genome sequence of MKD8, a conjugal recipient Mycobacterium smegmatis strain.</title>
        <authorList>
            <person name="Gray T.A."/>
            <person name="Palumbo M.J."/>
            <person name="Derbyshire K.M."/>
        </authorList>
    </citation>
    <scope>NUCLEOTIDE SEQUENCE [LARGE SCALE GENOMIC DNA]</scope>
    <source>
        <strain evidence="1 2">MKD8</strain>
    </source>
</reference>
<protein>
    <recommendedName>
        <fullName evidence="3">DUF3800 domain-containing protein</fullName>
    </recommendedName>
</protein>